<proteinExistence type="predicted"/>
<keyword evidence="4" id="KW-1185">Reference proteome</keyword>
<evidence type="ECO:0000313" key="4">
    <source>
        <dbReference type="Proteomes" id="UP000626092"/>
    </source>
</evidence>
<keyword evidence="2" id="KW-0496">Mitochondrion</keyword>
<gene>
    <name evidence="3" type="ORF">RHSIM_Rhsim09G0075200</name>
</gene>
<dbReference type="Gene3D" id="1.10.10.140">
    <property type="entry name" value="Cytochrome c oxidase, subunit VIb"/>
    <property type="match status" value="1"/>
</dbReference>
<dbReference type="GO" id="GO:0045277">
    <property type="term" value="C:respiratory chain complex IV"/>
    <property type="evidence" value="ECO:0007669"/>
    <property type="project" value="InterPro"/>
</dbReference>
<evidence type="ECO:0000256" key="1">
    <source>
        <dbReference type="ARBA" id="ARBA00004173"/>
    </source>
</evidence>
<dbReference type="PANTHER" id="PTHR46281:SF8">
    <property type="entry name" value="CYTOCHROME C OXIDASE SUBUNIT 12, MITOCHONDRIAL"/>
    <property type="match status" value="1"/>
</dbReference>
<dbReference type="InterPro" id="IPR036549">
    <property type="entry name" value="CX6/COA6-like_sf"/>
</dbReference>
<evidence type="ECO:0000313" key="3">
    <source>
        <dbReference type="EMBL" id="KAF7132374.1"/>
    </source>
</evidence>
<dbReference type="OrthoDB" id="5976022at2759"/>
<dbReference type="InterPro" id="IPR003213">
    <property type="entry name" value="Cyt_c_oxidase_su6B"/>
</dbReference>
<protein>
    <submittedName>
        <fullName evidence="3">Uncharacterized protein</fullName>
    </submittedName>
</protein>
<comment type="caution">
    <text evidence="3">The sequence shown here is derived from an EMBL/GenBank/DDBJ whole genome shotgun (WGS) entry which is preliminary data.</text>
</comment>
<dbReference type="EMBL" id="WJXA01000009">
    <property type="protein sequence ID" value="KAF7132374.1"/>
    <property type="molecule type" value="Genomic_DNA"/>
</dbReference>
<reference evidence="3" key="1">
    <citation type="submission" date="2019-11" db="EMBL/GenBank/DDBJ databases">
        <authorList>
            <person name="Liu Y."/>
            <person name="Hou J."/>
            <person name="Li T.-Q."/>
            <person name="Guan C.-H."/>
            <person name="Wu X."/>
            <person name="Wu H.-Z."/>
            <person name="Ling F."/>
            <person name="Zhang R."/>
            <person name="Shi X.-G."/>
            <person name="Ren J.-P."/>
            <person name="Chen E.-F."/>
            <person name="Sun J.-M."/>
        </authorList>
    </citation>
    <scope>NUCLEOTIDE SEQUENCE</scope>
    <source>
        <strain evidence="3">Adult_tree_wgs_1</strain>
        <tissue evidence="3">Leaves</tissue>
    </source>
</reference>
<name>A0A834GHK9_RHOSS</name>
<dbReference type="SUPFAM" id="SSF47694">
    <property type="entry name" value="Cytochrome c oxidase subunit h"/>
    <property type="match status" value="1"/>
</dbReference>
<organism evidence="3 4">
    <name type="scientific">Rhododendron simsii</name>
    <name type="common">Sims's rhododendron</name>
    <dbReference type="NCBI Taxonomy" id="118357"/>
    <lineage>
        <taxon>Eukaryota</taxon>
        <taxon>Viridiplantae</taxon>
        <taxon>Streptophyta</taxon>
        <taxon>Embryophyta</taxon>
        <taxon>Tracheophyta</taxon>
        <taxon>Spermatophyta</taxon>
        <taxon>Magnoliopsida</taxon>
        <taxon>eudicotyledons</taxon>
        <taxon>Gunneridae</taxon>
        <taxon>Pentapetalae</taxon>
        <taxon>asterids</taxon>
        <taxon>Ericales</taxon>
        <taxon>Ericaceae</taxon>
        <taxon>Ericoideae</taxon>
        <taxon>Rhodoreae</taxon>
        <taxon>Rhododendron</taxon>
    </lineage>
</organism>
<evidence type="ECO:0000256" key="2">
    <source>
        <dbReference type="ARBA" id="ARBA00023128"/>
    </source>
</evidence>
<dbReference type="GO" id="GO:0005739">
    <property type="term" value="C:mitochondrion"/>
    <property type="evidence" value="ECO:0007669"/>
    <property type="project" value="UniProtKB-SubCell"/>
</dbReference>
<dbReference type="Proteomes" id="UP000626092">
    <property type="component" value="Unassembled WGS sequence"/>
</dbReference>
<accession>A0A834GHK9</accession>
<dbReference type="AlphaFoldDB" id="A0A834GHK9"/>
<dbReference type="PANTHER" id="PTHR46281">
    <property type="entry name" value="CYTOCHROME C OXIDASE SUBUNIT 6B"/>
    <property type="match status" value="1"/>
</dbReference>
<comment type="subcellular location">
    <subcellularLocation>
        <location evidence="1">Mitochondrion</location>
    </subcellularLocation>
</comment>
<sequence length="277" mass="31038">MQSGFENDPQEERGLIYKNVELRLTNYPCEVFDKTAHPYWMTQMEIAFLIDGVRFVWVVFDKMLDPYGVTQIAILIVGSKSVGVACACSCSDYNNASLDFEICPLAMLNNDIQEMPSLALHFPKTSNIVILAKKGSGINPQPTLPRVGSEGVLPTCVMYCNAGISKGQQVIDASKSKVISSISNKFRMEYRIKEKEIELKNAVADFRFPTTNQSRHCFTRYIEFHSVLNSPAPKNQVVDSFFMSRNFTASVWQHRETNLVNVGNLSNTIGPFVVVNG</sequence>